<dbReference type="KEGG" id="amic:Ami3637_04830"/>
<accession>A0A6P1MF82</accession>
<evidence type="ECO:0000313" key="3">
    <source>
        <dbReference type="Proteomes" id="UP000463883"/>
    </source>
</evidence>
<feature type="transmembrane region" description="Helical" evidence="1">
    <location>
        <begin position="226"/>
        <end position="248"/>
    </location>
</feature>
<reference evidence="2 3" key="1">
    <citation type="submission" date="2020-01" db="EMBL/GenBank/DDBJ databases">
        <title>Genomic analysis of Aminipila sp. CBA3637.</title>
        <authorList>
            <person name="Kim Y.B."/>
            <person name="Roh S.W."/>
        </authorList>
    </citation>
    <scope>NUCLEOTIDE SEQUENCE [LARGE SCALE GENOMIC DNA]</scope>
    <source>
        <strain evidence="2 3">CBA3637</strain>
    </source>
</reference>
<feature type="transmembrane region" description="Helical" evidence="1">
    <location>
        <begin position="182"/>
        <end position="206"/>
    </location>
</feature>
<keyword evidence="1" id="KW-0472">Membrane</keyword>
<feature type="transmembrane region" description="Helical" evidence="1">
    <location>
        <begin position="106"/>
        <end position="135"/>
    </location>
</feature>
<feature type="transmembrane region" description="Helical" evidence="1">
    <location>
        <begin position="63"/>
        <end position="85"/>
    </location>
</feature>
<keyword evidence="1" id="KW-0812">Transmembrane</keyword>
<evidence type="ECO:0000256" key="1">
    <source>
        <dbReference type="SAM" id="Phobius"/>
    </source>
</evidence>
<dbReference type="EMBL" id="CP047591">
    <property type="protein sequence ID" value="QHI71803.1"/>
    <property type="molecule type" value="Genomic_DNA"/>
</dbReference>
<feature type="transmembrane region" description="Helical" evidence="1">
    <location>
        <begin position="150"/>
        <end position="170"/>
    </location>
</feature>
<gene>
    <name evidence="2" type="ORF">Ami3637_04830</name>
</gene>
<dbReference type="RefSeq" id="WP_162361577.1">
    <property type="nucleotide sequence ID" value="NZ_CP047591.1"/>
</dbReference>
<organism evidence="2 3">
    <name type="scientific">Aminipila terrae</name>
    <dbReference type="NCBI Taxonomy" id="2697030"/>
    <lineage>
        <taxon>Bacteria</taxon>
        <taxon>Bacillati</taxon>
        <taxon>Bacillota</taxon>
        <taxon>Clostridia</taxon>
        <taxon>Peptostreptococcales</taxon>
        <taxon>Anaerovoracaceae</taxon>
        <taxon>Aminipila</taxon>
    </lineage>
</organism>
<keyword evidence="3" id="KW-1185">Reference proteome</keyword>
<dbReference type="AlphaFoldDB" id="A0A6P1MF82"/>
<evidence type="ECO:0000313" key="2">
    <source>
        <dbReference type="EMBL" id="QHI71803.1"/>
    </source>
</evidence>
<dbReference type="Pfam" id="PF12679">
    <property type="entry name" value="ABC2_membrane_2"/>
    <property type="match status" value="1"/>
</dbReference>
<dbReference type="Proteomes" id="UP000463883">
    <property type="component" value="Chromosome"/>
</dbReference>
<keyword evidence="1" id="KW-1133">Transmembrane helix</keyword>
<protein>
    <submittedName>
        <fullName evidence="2">ABC transporter permease subunit</fullName>
    </submittedName>
</protein>
<feature type="transmembrane region" description="Helical" evidence="1">
    <location>
        <begin position="21"/>
        <end position="43"/>
    </location>
</feature>
<proteinExistence type="predicted"/>
<dbReference type="PANTHER" id="PTHR37305:SF1">
    <property type="entry name" value="MEMBRANE PROTEIN"/>
    <property type="match status" value="1"/>
</dbReference>
<sequence length="253" mass="28040">MTIFIASLKNELMKIFTRKKFFVLLIIEIIICILCGGVNYLIGKASAGAVSTSLMLSNMPMNMLSFFIQIYIPLMIFMASCDLFASEMQDGTIRASFMRPVSRFKLFASKVTGITIMAVIYLAVLFVLTTIIRFIGGAGNASATGILESFFAYFLDIFPLIVLVLFAAMLNQFLHSPSLSIVICVIIYIGLYILGIIVPQASGLLFTGYAQWHNLWLGVTLPFVSMLSKIGLLLGYGLIFGCIGYYLFERKEV</sequence>
<name>A0A6P1MF82_9FIRM</name>
<dbReference type="PANTHER" id="PTHR37305">
    <property type="entry name" value="INTEGRAL MEMBRANE PROTEIN-RELATED"/>
    <property type="match status" value="1"/>
</dbReference>